<comment type="caution">
    <text evidence="2">The sequence shown here is derived from an EMBL/GenBank/DDBJ whole genome shotgun (WGS) entry which is preliminary data.</text>
</comment>
<dbReference type="RefSeq" id="WP_036792398.1">
    <property type="nucleotide sequence ID" value="NZ_JQZV01000013.1"/>
</dbReference>
<evidence type="ECO:0000313" key="2">
    <source>
        <dbReference type="EMBL" id="KGN92225.1"/>
    </source>
</evidence>
<dbReference type="PANTHER" id="PTHR11261">
    <property type="entry name" value="INTERPHOTORECEPTOR RETINOID-BINDING PROTEIN"/>
    <property type="match status" value="1"/>
</dbReference>
<dbReference type="PANTHER" id="PTHR11261:SF3">
    <property type="entry name" value="RETINOL-BINDING PROTEIN 3"/>
    <property type="match status" value="1"/>
</dbReference>
<dbReference type="SUPFAM" id="SSF52096">
    <property type="entry name" value="ClpP/crotonase"/>
    <property type="match status" value="1"/>
</dbReference>
<dbReference type="Proteomes" id="UP000030101">
    <property type="component" value="Unassembled WGS sequence"/>
</dbReference>
<reference evidence="2 3" key="1">
    <citation type="submission" date="2014-08" db="EMBL/GenBank/DDBJ databases">
        <title>Porphyromonas canoris strain:OH2762 Genome sequencing.</title>
        <authorList>
            <person name="Wallis C."/>
            <person name="Deusch O."/>
            <person name="O'Flynn C."/>
            <person name="Davis I."/>
            <person name="Jospin G."/>
            <person name="Darling A.E."/>
            <person name="Coil D.A."/>
            <person name="Alexiev A."/>
            <person name="Horsfall A."/>
            <person name="Kirkwood N."/>
            <person name="Harris S."/>
            <person name="Eisen J.A."/>
        </authorList>
    </citation>
    <scope>NUCLEOTIDE SEQUENCE [LARGE SCALE GENOMIC DNA]</scope>
    <source>
        <strain evidence="3">COT-108 OH2762</strain>
    </source>
</reference>
<accession>A0ABR4XMN4</accession>
<evidence type="ECO:0000259" key="1">
    <source>
        <dbReference type="SMART" id="SM00245"/>
    </source>
</evidence>
<dbReference type="Pfam" id="PF14684">
    <property type="entry name" value="Tricorn_C1"/>
    <property type="match status" value="1"/>
</dbReference>
<dbReference type="Pfam" id="PF03572">
    <property type="entry name" value="Peptidase_S41"/>
    <property type="match status" value="1"/>
</dbReference>
<protein>
    <recommendedName>
        <fullName evidence="1">Tail specific protease domain-containing protein</fullName>
    </recommendedName>
</protein>
<gene>
    <name evidence="2" type="ORF">HQ43_09420</name>
</gene>
<dbReference type="SMART" id="SM00245">
    <property type="entry name" value="TSPc"/>
    <property type="match status" value="1"/>
</dbReference>
<name>A0ABR4XMN4_9PORP</name>
<sequence>MKRFGGIAIAILLFFLPSCKKIEVENSGNQQENFEALWNILNDNYCYFEEKNIDWDAIKMEYQSRLNAKKLTTLEFFDLLSDMIRELKDGHCNLISFFDRGNYTWTNPNGEESLDPALRKIYLGDKYRVSHGMIYTKIKSSSAIDDGNKDIGYIIYPSFMNSLGEMQFLSIYFSDCKGVIIDLRGNGGGLVTNSDILLSYFLSQKTLVGYTKYKKSNKRGDYSDPRPQFVSPYGQNAFWRDIPIVVLQDAGSYSATNDFLYKAVYEENITTVGLRSGGGAGLPAMAELPNGWRVRYSTAAGLDRKFLSHEQGIEPEVRMSLSGSKDRDDIIEKGIEIIYSKWNL</sequence>
<dbReference type="InterPro" id="IPR028204">
    <property type="entry name" value="Tricorn_C1"/>
</dbReference>
<dbReference type="Gene3D" id="3.90.226.10">
    <property type="entry name" value="2-enoyl-CoA Hydratase, Chain A, domain 1"/>
    <property type="match status" value="1"/>
</dbReference>
<dbReference type="Gene3D" id="3.30.750.44">
    <property type="match status" value="1"/>
</dbReference>
<organism evidence="2 3">
    <name type="scientific">Porphyromonas canoris</name>
    <dbReference type="NCBI Taxonomy" id="36875"/>
    <lineage>
        <taxon>Bacteria</taxon>
        <taxon>Pseudomonadati</taxon>
        <taxon>Bacteroidota</taxon>
        <taxon>Bacteroidia</taxon>
        <taxon>Bacteroidales</taxon>
        <taxon>Porphyromonadaceae</taxon>
        <taxon>Porphyromonas</taxon>
    </lineage>
</organism>
<dbReference type="EMBL" id="JQZV01000013">
    <property type="protein sequence ID" value="KGN92225.1"/>
    <property type="molecule type" value="Genomic_DNA"/>
</dbReference>
<dbReference type="InterPro" id="IPR029045">
    <property type="entry name" value="ClpP/crotonase-like_dom_sf"/>
</dbReference>
<proteinExistence type="predicted"/>
<keyword evidence="3" id="KW-1185">Reference proteome</keyword>
<evidence type="ECO:0000313" key="3">
    <source>
        <dbReference type="Proteomes" id="UP000030101"/>
    </source>
</evidence>
<dbReference type="InterPro" id="IPR005151">
    <property type="entry name" value="Tail-specific_protease"/>
</dbReference>
<feature type="domain" description="Tail specific protease" evidence="1">
    <location>
        <begin position="111"/>
        <end position="320"/>
    </location>
</feature>
<dbReference type="CDD" id="cd07563">
    <property type="entry name" value="Peptidase_S41_IRBP"/>
    <property type="match status" value="1"/>
</dbReference>